<accession>A0A3G5A940</accession>
<reference evidence="1" key="1">
    <citation type="submission" date="2018-10" db="EMBL/GenBank/DDBJ databases">
        <title>Hidden diversity of soil giant viruses.</title>
        <authorList>
            <person name="Schulz F."/>
            <person name="Alteio L."/>
            <person name="Goudeau D."/>
            <person name="Ryan E.M."/>
            <person name="Malmstrom R.R."/>
            <person name="Blanchard J."/>
            <person name="Woyke T."/>
        </authorList>
    </citation>
    <scope>NUCLEOTIDE SEQUENCE</scope>
    <source>
        <strain evidence="1">HYV1</strain>
    </source>
</reference>
<sequence length="239" mass="26799">MKPTRLLTAFIFNGGGEYNVHPIYRKPCSDCHQPPPPSGLELSINSLSILNKTPEEIKSMTPTEIEKFRSVLAKAPVPLTKCPCKIPEDPNIVPKHKQHTDFRCGVELDIFCHCTTNLIRHSLKGESWSCPFCCAIVSDWACFLLHMKDNHLLAPPEFAVPPTSIGTHWCPLCRKTSLPGSTNLTSAQLFSKIMETLKTLKKTADINNIAVQNIICADCDKFDAEKKIFLPLFCSHRFH</sequence>
<proteinExistence type="predicted"/>
<organism evidence="1">
    <name type="scientific">Hyperionvirus sp</name>
    <dbReference type="NCBI Taxonomy" id="2487770"/>
    <lineage>
        <taxon>Viruses</taxon>
        <taxon>Varidnaviria</taxon>
        <taxon>Bamfordvirae</taxon>
        <taxon>Nucleocytoviricota</taxon>
        <taxon>Megaviricetes</taxon>
        <taxon>Imitervirales</taxon>
        <taxon>Mimiviridae</taxon>
        <taxon>Klosneuvirinae</taxon>
    </lineage>
</organism>
<gene>
    <name evidence="1" type="ORF">Hyperionvirus11_69</name>
</gene>
<dbReference type="EMBL" id="MK072393">
    <property type="protein sequence ID" value="AYV83796.1"/>
    <property type="molecule type" value="Genomic_DNA"/>
</dbReference>
<protein>
    <submittedName>
        <fullName evidence="1">Uncharacterized protein</fullName>
    </submittedName>
</protein>
<evidence type="ECO:0000313" key="1">
    <source>
        <dbReference type="EMBL" id="AYV83796.1"/>
    </source>
</evidence>
<name>A0A3G5A940_9VIRU</name>